<protein>
    <recommendedName>
        <fullName evidence="1">Rhamnogalacturonase A/B/Epimerase-like pectate lyase domain-containing protein</fullName>
    </recommendedName>
</protein>
<organism evidence="2 3">
    <name type="scientific">Rahnella woolbedingensis</name>
    <dbReference type="NCBI Taxonomy" id="1510574"/>
    <lineage>
        <taxon>Bacteria</taxon>
        <taxon>Pseudomonadati</taxon>
        <taxon>Pseudomonadota</taxon>
        <taxon>Gammaproteobacteria</taxon>
        <taxon>Enterobacterales</taxon>
        <taxon>Yersiniaceae</taxon>
        <taxon>Rahnella</taxon>
    </lineage>
</organism>
<dbReference type="RefSeq" id="WP_120132773.1">
    <property type="nucleotide sequence ID" value="NZ_RAHH01000011.1"/>
</dbReference>
<sequence>MISVIDFGAVGDGVADDSLAFQSALTAAHQLGGGSVFVPTPNVEYRLTYPIFLFSNTELFGTGSCCRIVMEDPTFAIKGRGCIVIGSSNEINRDKAIASYNAGTFPLASVTDRSFVNPKLGTFLRDNQQFVQSSKCSVHDLYLVAKYTGTTLDGGYGVNIVNSQFCSVYNIWGEGWTQLIGIGSDVTPETPSNYECHAYDLHVITPNQSKTYYSIGFIANSTDCSIKRAKQIQPMASGTANGSGVATNVVENIEIADIFIPNLGRTKSSEGILLNNAKGCIIRNIFIGNAINAVSTYYTLADFNDASRPNFINGVSANGCDHAISIYSKNNIFDNVMTKNCLYDIYFGNLNATGNTINFDVKNFKFNTDKLPSVYLQNNIIKGWKYQYKYLRPGDIMFSDKSNANIVNLNKTVATKAGTEISFLYNIPDNMKAIADVRCYLTFGENALTGNPAGASSVNLSLRRMTAFDGNSNTTPFIEMTNNRNAISDIPIDTNLVTQATATTPGYIPNKTSSHGLDNSLDVLITMKNNVLNNVMKELRIAYYGD</sequence>
<dbReference type="InterPro" id="IPR011050">
    <property type="entry name" value="Pectin_lyase_fold/virulence"/>
</dbReference>
<proteinExistence type="predicted"/>
<keyword evidence="3" id="KW-1185">Reference proteome</keyword>
<evidence type="ECO:0000313" key="3">
    <source>
        <dbReference type="Proteomes" id="UP000284908"/>
    </source>
</evidence>
<dbReference type="EMBL" id="RAHH01000011">
    <property type="protein sequence ID" value="RJT44257.1"/>
    <property type="molecule type" value="Genomic_DNA"/>
</dbReference>
<reference evidence="2 3" key="1">
    <citation type="submission" date="2018-09" db="EMBL/GenBank/DDBJ databases">
        <authorList>
            <person name="Le Fleche-Mateos A."/>
        </authorList>
    </citation>
    <scope>NUCLEOTIDE SEQUENCE [LARGE SCALE GENOMIC DNA]</scope>
    <source>
        <strain evidence="2 3">DSM 27399</strain>
    </source>
</reference>
<dbReference type="InterPro" id="IPR024535">
    <property type="entry name" value="RHGA/B-epi-like_pectate_lyase"/>
</dbReference>
<accession>A0A419N926</accession>
<name>A0A419N926_9GAMM</name>
<comment type="caution">
    <text evidence="2">The sequence shown here is derived from an EMBL/GenBank/DDBJ whole genome shotgun (WGS) entry which is preliminary data.</text>
</comment>
<dbReference type="Pfam" id="PF12708">
    <property type="entry name" value="Pect-lyase_RHGA_epim"/>
    <property type="match status" value="1"/>
</dbReference>
<dbReference type="Proteomes" id="UP000284908">
    <property type="component" value="Unassembled WGS sequence"/>
</dbReference>
<dbReference type="SUPFAM" id="SSF51126">
    <property type="entry name" value="Pectin lyase-like"/>
    <property type="match status" value="1"/>
</dbReference>
<dbReference type="Gene3D" id="2.160.20.10">
    <property type="entry name" value="Single-stranded right-handed beta-helix, Pectin lyase-like"/>
    <property type="match status" value="1"/>
</dbReference>
<dbReference type="OrthoDB" id="6502305at2"/>
<evidence type="ECO:0000259" key="1">
    <source>
        <dbReference type="Pfam" id="PF12708"/>
    </source>
</evidence>
<dbReference type="AlphaFoldDB" id="A0A419N926"/>
<dbReference type="InterPro" id="IPR012334">
    <property type="entry name" value="Pectin_lyas_fold"/>
</dbReference>
<gene>
    <name evidence="2" type="ORF">D6C13_10895</name>
</gene>
<feature type="domain" description="Rhamnogalacturonase A/B/Epimerase-like pectate lyase" evidence="1">
    <location>
        <begin position="2"/>
        <end position="82"/>
    </location>
</feature>
<evidence type="ECO:0000313" key="2">
    <source>
        <dbReference type="EMBL" id="RJT44257.1"/>
    </source>
</evidence>